<keyword evidence="8 15" id="KW-1133">Transmembrane helix</keyword>
<evidence type="ECO:0000259" key="17">
    <source>
        <dbReference type="PROSITE" id="PS50011"/>
    </source>
</evidence>
<dbReference type="SMART" id="SM00473">
    <property type="entry name" value="PAN_AP"/>
    <property type="match status" value="2"/>
</dbReference>
<keyword evidence="21" id="KW-1185">Reference proteome</keyword>
<dbReference type="FunFam" id="2.90.10.10:FF:000001">
    <property type="entry name" value="G-type lectin S-receptor-like serine/threonine-protein kinase"/>
    <property type="match status" value="2"/>
</dbReference>
<dbReference type="CDD" id="cd00028">
    <property type="entry name" value="B_lectin"/>
    <property type="match status" value="2"/>
</dbReference>
<dbReference type="InterPro" id="IPR036426">
    <property type="entry name" value="Bulb-type_lectin_dom_sf"/>
</dbReference>
<keyword evidence="6" id="KW-0547">Nucleotide-binding</keyword>
<dbReference type="InterPro" id="IPR008271">
    <property type="entry name" value="Ser/Thr_kinase_AS"/>
</dbReference>
<dbReference type="SUPFAM" id="SSF56112">
    <property type="entry name" value="Protein kinase-like (PK-like)"/>
    <property type="match status" value="1"/>
</dbReference>
<dbReference type="Gene3D" id="3.30.200.20">
    <property type="entry name" value="Phosphorylase Kinase, domain 1"/>
    <property type="match status" value="1"/>
</dbReference>
<evidence type="ECO:0000256" key="9">
    <source>
        <dbReference type="ARBA" id="ARBA00023136"/>
    </source>
</evidence>
<dbReference type="EMBL" id="BDQV01001127">
    <property type="protein sequence ID" value="GAY69189.1"/>
    <property type="molecule type" value="Genomic_DNA"/>
</dbReference>
<dbReference type="FunFam" id="1.10.510.10:FF:000060">
    <property type="entry name" value="G-type lectin S-receptor-like serine/threonine-protein kinase"/>
    <property type="match status" value="1"/>
</dbReference>
<dbReference type="CDD" id="cd14066">
    <property type="entry name" value="STKc_IRAK"/>
    <property type="match status" value="1"/>
</dbReference>
<feature type="domain" description="Apple" evidence="19">
    <location>
        <begin position="709"/>
        <end position="792"/>
    </location>
</feature>
<feature type="transmembrane region" description="Helical" evidence="15">
    <location>
        <begin position="801"/>
        <end position="821"/>
    </location>
</feature>
<evidence type="ECO:0000256" key="6">
    <source>
        <dbReference type="ARBA" id="ARBA00022741"/>
    </source>
</evidence>
<dbReference type="GO" id="GO:0016020">
    <property type="term" value="C:membrane"/>
    <property type="evidence" value="ECO:0007669"/>
    <property type="project" value="UniProtKB-SubCell"/>
</dbReference>
<dbReference type="PROSITE" id="PS50011">
    <property type="entry name" value="PROTEIN_KINASE_DOM"/>
    <property type="match status" value="1"/>
</dbReference>
<evidence type="ECO:0000256" key="11">
    <source>
        <dbReference type="ARBA" id="ARBA00023180"/>
    </source>
</evidence>
<feature type="domain" description="Protein kinase" evidence="17">
    <location>
        <begin position="887"/>
        <end position="1165"/>
    </location>
</feature>
<evidence type="ECO:0000256" key="2">
    <source>
        <dbReference type="ARBA" id="ARBA00012513"/>
    </source>
</evidence>
<evidence type="ECO:0000256" key="7">
    <source>
        <dbReference type="ARBA" id="ARBA00022777"/>
    </source>
</evidence>
<dbReference type="InterPro" id="IPR003609">
    <property type="entry name" value="Pan_app"/>
</dbReference>
<evidence type="ECO:0000256" key="13">
    <source>
        <dbReference type="ARBA" id="ARBA00048679"/>
    </source>
</evidence>
<name>A0A2H5QX61_CITUN</name>
<comment type="catalytic activity">
    <reaction evidence="12">
        <text>L-threonyl-[protein] + ATP = O-phospho-L-threonyl-[protein] + ADP + H(+)</text>
        <dbReference type="Rhea" id="RHEA:46608"/>
        <dbReference type="Rhea" id="RHEA-COMP:11060"/>
        <dbReference type="Rhea" id="RHEA-COMP:11605"/>
        <dbReference type="ChEBI" id="CHEBI:15378"/>
        <dbReference type="ChEBI" id="CHEBI:30013"/>
        <dbReference type="ChEBI" id="CHEBI:30616"/>
        <dbReference type="ChEBI" id="CHEBI:61977"/>
        <dbReference type="ChEBI" id="CHEBI:456216"/>
        <dbReference type="EC" id="2.7.11.1"/>
    </reaction>
</comment>
<keyword evidence="5 16" id="KW-0732">Signal</keyword>
<dbReference type="Gene3D" id="1.10.510.10">
    <property type="entry name" value="Transferase(Phosphotransferase) domain 1"/>
    <property type="match status" value="1"/>
</dbReference>
<feature type="domain" description="Bulb-type lectin" evidence="18">
    <location>
        <begin position="443"/>
        <end position="563"/>
    </location>
</feature>
<reference evidence="20 21" key="1">
    <citation type="journal article" date="2017" name="Front. Genet.">
        <title>Draft sequencing of the heterozygous diploid genome of Satsuma (Citrus unshiu Marc.) using a hybrid assembly approach.</title>
        <authorList>
            <person name="Shimizu T."/>
            <person name="Tanizawa Y."/>
            <person name="Mochizuki T."/>
            <person name="Nagasaki H."/>
            <person name="Yoshioka T."/>
            <person name="Toyoda A."/>
            <person name="Fujiyama A."/>
            <person name="Kaminuma E."/>
            <person name="Nakamura Y."/>
        </authorList>
    </citation>
    <scope>NUCLEOTIDE SEQUENCE [LARGE SCALE GENOMIC DNA]</scope>
    <source>
        <strain evidence="21">cv. Miyagawa wase</strain>
    </source>
</reference>
<evidence type="ECO:0000256" key="8">
    <source>
        <dbReference type="ARBA" id="ARBA00022989"/>
    </source>
</evidence>
<sequence>MGNPPFFFTFRCFVFLLGSLLSLATDTITPATLIGDGEKLVSSSQIFELGFFSPGKSKYKYLGIWYKQVPDTVVWVANRNSPIVDSNAVLTIGNNGNLVLLNQTDGIIWSSNLSREVKNPVAQLLDTGNLVLRENFSSNTSEGSYLWQSFDCPSDTLLIGMKMGWDLKTGRERYLTSWRTADDPSPGNFTFRLEIRVLPHLCIYNGSVKLSCTGPWNGLAFGADPTNTSYLFRPIVEQKEDEIIYRYESYSSRILMMLKINPSGDVQRLIWHEMSTGWQVFFTAPNNFCQLYGYCGANSVCSVDDTANCECLKGFKLKLQNNQTWPRECVRSHSSDCITRERFIKFDDIKLPYSVDVSLNESMNLKECEAECLKNCTCRAYANSKVTGGDSGCLMWFGDLIDVRKITGYNNGQPIYIRVTDSEPESSMLQHLSFFDLLVEHKADTLTPASFIRDGEKLVSSSQRFELGFFSPGKSKNRYVGLWYQKIPDTVLWVANRNSPISDHNAVLTISNNGNLVLLNQTNGTIWSTNVSSQVKNPVARLLDNGNLVITDNSSNHTTESYLWQSFDYLTDTLLPDMKLGWDLKTGLKRYLSSWESADDPSPGKFTYGLDIQVSPKLFTYESYNSPNIMILKVNPSGLLTRLIWNERSTAWDLVFSVPDGFCINYGHCGPNSICSLDQTPICQCLRGFKLKSQNNQTWPRKCERSSDCRSGDQFIKLDDFKAPDLLEVSLNDSMNLNQCQAKCLKNCSCRAYANSKLTGGGSGCLMWFGDLIDLRKPISNFTGQSVYMRVPAPEQGNKKLLWIIVVLVLPVVLLPSFYIFRRRRRKHKEKENMEANWDLLAFDINMSITTRTNELCEADGEGNDKSKDSWLPLFSLASVSAATENFSTQCKLGEGGFGPVYKGRLLNGQEVAVKRLSNQSGQGLTEFKNEMMLIAKLQHRHLVRLFGCCIEQGENILIYEYMPNKSLDVFLFDPKKKRLLGWQARVRIIEGIAQGLLYLHQYSRLRIIHRDLKASNILLDSDMNPKISDFGMARIFGGDELQGNTKRIVGTYGYMSPEYALEGLYSIKSDVFSFGVLMLETLSSKRNTGVYNSDSSNLLGYAWGLWKDDRAHELMDPVIKQDEVSLPMLIRYINVALLCVQENAADRPIMSDVISMIENEHLNLPSPKEPAFTNSKNMNNSSHSNSGTSQFYSVNDLTVSLIYPR</sequence>
<keyword evidence="3" id="KW-0723">Serine/threonine-protein kinase</keyword>
<evidence type="ECO:0000256" key="3">
    <source>
        <dbReference type="ARBA" id="ARBA00022527"/>
    </source>
</evidence>
<dbReference type="SMART" id="SM00220">
    <property type="entry name" value="S_TKc"/>
    <property type="match status" value="1"/>
</dbReference>
<dbReference type="EC" id="2.7.11.1" evidence="2"/>
<comment type="catalytic activity">
    <reaction evidence="13">
        <text>L-seryl-[protein] + ATP = O-phospho-L-seryl-[protein] + ADP + H(+)</text>
        <dbReference type="Rhea" id="RHEA:17989"/>
        <dbReference type="Rhea" id="RHEA-COMP:9863"/>
        <dbReference type="Rhea" id="RHEA-COMP:11604"/>
        <dbReference type="ChEBI" id="CHEBI:15378"/>
        <dbReference type="ChEBI" id="CHEBI:29999"/>
        <dbReference type="ChEBI" id="CHEBI:30616"/>
        <dbReference type="ChEBI" id="CHEBI:83421"/>
        <dbReference type="ChEBI" id="CHEBI:456216"/>
        <dbReference type="EC" id="2.7.11.1"/>
    </reaction>
</comment>
<dbReference type="GO" id="GO:0005524">
    <property type="term" value="F:ATP binding"/>
    <property type="evidence" value="ECO:0007669"/>
    <property type="project" value="InterPro"/>
</dbReference>
<dbReference type="Pfam" id="PF07714">
    <property type="entry name" value="PK_Tyr_Ser-Thr"/>
    <property type="match status" value="1"/>
</dbReference>
<feature type="domain" description="Bulb-type lectin" evidence="18">
    <location>
        <begin position="25"/>
        <end position="145"/>
    </location>
</feature>
<keyword evidence="10" id="KW-1015">Disulfide bond</keyword>
<comment type="caution">
    <text evidence="20">The sequence shown here is derived from an EMBL/GenBank/DDBJ whole genome shotgun (WGS) entry which is preliminary data.</text>
</comment>
<feature type="chain" id="PRO_5014163504" description="non-specific serine/threonine protein kinase" evidence="16">
    <location>
        <begin position="25"/>
        <end position="1206"/>
    </location>
</feature>
<keyword evidence="7" id="KW-0418">Kinase</keyword>
<keyword evidence="7" id="KW-0808">Transferase</keyword>
<dbReference type="Pfam" id="PF00954">
    <property type="entry name" value="S_locus_glycop"/>
    <property type="match status" value="2"/>
</dbReference>
<dbReference type="PROSITE" id="PS50927">
    <property type="entry name" value="BULB_LECTIN"/>
    <property type="match status" value="2"/>
</dbReference>
<dbReference type="InterPro" id="IPR000858">
    <property type="entry name" value="S_locus_glycoprot_dom"/>
</dbReference>
<dbReference type="SUPFAM" id="SSF51110">
    <property type="entry name" value="alpha-D-mannose-specific plant lectins"/>
    <property type="match status" value="2"/>
</dbReference>
<feature type="signal peptide" evidence="16">
    <location>
        <begin position="1"/>
        <end position="24"/>
    </location>
</feature>
<dbReference type="PANTHER" id="PTHR32444:SF118">
    <property type="entry name" value="OS09G0551150 PROTEIN"/>
    <property type="match status" value="1"/>
</dbReference>
<feature type="region of interest" description="Disordered" evidence="14">
    <location>
        <begin position="1166"/>
        <end position="1188"/>
    </location>
</feature>
<evidence type="ECO:0000313" key="20">
    <source>
        <dbReference type="EMBL" id="GAY69189.1"/>
    </source>
</evidence>
<dbReference type="AlphaFoldDB" id="A0A2H5QX61"/>
<keyword evidence="4 15" id="KW-0812">Transmembrane</keyword>
<organism evidence="20 21">
    <name type="scientific">Citrus unshiu</name>
    <name type="common">Satsuma mandarin</name>
    <name type="synonym">Citrus nobilis var. unshiu</name>
    <dbReference type="NCBI Taxonomy" id="55188"/>
    <lineage>
        <taxon>Eukaryota</taxon>
        <taxon>Viridiplantae</taxon>
        <taxon>Streptophyta</taxon>
        <taxon>Embryophyta</taxon>
        <taxon>Tracheophyta</taxon>
        <taxon>Spermatophyta</taxon>
        <taxon>Magnoliopsida</taxon>
        <taxon>eudicotyledons</taxon>
        <taxon>Gunneridae</taxon>
        <taxon>Pentapetalae</taxon>
        <taxon>rosids</taxon>
        <taxon>malvids</taxon>
        <taxon>Sapindales</taxon>
        <taxon>Rutaceae</taxon>
        <taxon>Aurantioideae</taxon>
        <taxon>Citrus</taxon>
    </lineage>
</organism>
<evidence type="ECO:0000256" key="14">
    <source>
        <dbReference type="SAM" id="MobiDB-lite"/>
    </source>
</evidence>
<dbReference type="Pfam" id="PF01453">
    <property type="entry name" value="B_lectin"/>
    <property type="match status" value="2"/>
</dbReference>
<dbReference type="PROSITE" id="PS50948">
    <property type="entry name" value="PAN"/>
    <property type="match status" value="2"/>
</dbReference>
<feature type="domain" description="Apple" evidence="19">
    <location>
        <begin position="337"/>
        <end position="420"/>
    </location>
</feature>
<dbReference type="FunFam" id="3.30.200.20:FF:000951">
    <property type="entry name" value="Uncharacterized protein"/>
    <property type="match status" value="1"/>
</dbReference>
<dbReference type="STRING" id="55188.A0A2H5QX61"/>
<dbReference type="Pfam" id="PF11883">
    <property type="entry name" value="DUF3403"/>
    <property type="match status" value="1"/>
</dbReference>
<dbReference type="GO" id="GO:0004674">
    <property type="term" value="F:protein serine/threonine kinase activity"/>
    <property type="evidence" value="ECO:0007669"/>
    <property type="project" value="UniProtKB-KW"/>
</dbReference>
<evidence type="ECO:0000256" key="15">
    <source>
        <dbReference type="SAM" id="Phobius"/>
    </source>
</evidence>
<dbReference type="InterPro" id="IPR000719">
    <property type="entry name" value="Prot_kinase_dom"/>
</dbReference>
<dbReference type="CDD" id="cd01098">
    <property type="entry name" value="PAN_AP_plant"/>
    <property type="match status" value="2"/>
</dbReference>
<evidence type="ECO:0000256" key="1">
    <source>
        <dbReference type="ARBA" id="ARBA00004167"/>
    </source>
</evidence>
<evidence type="ECO:0000259" key="18">
    <source>
        <dbReference type="PROSITE" id="PS50927"/>
    </source>
</evidence>
<keyword evidence="9 15" id="KW-0472">Membrane</keyword>
<proteinExistence type="predicted"/>
<dbReference type="SMART" id="SM00108">
    <property type="entry name" value="B_lectin"/>
    <property type="match status" value="2"/>
</dbReference>
<evidence type="ECO:0000313" key="21">
    <source>
        <dbReference type="Proteomes" id="UP000236630"/>
    </source>
</evidence>
<feature type="compositionally biased region" description="Low complexity" evidence="14">
    <location>
        <begin position="1175"/>
        <end position="1187"/>
    </location>
</feature>
<gene>
    <name evidence="20" type="ORF">CUMW_270080</name>
</gene>
<protein>
    <recommendedName>
        <fullName evidence="2">non-specific serine/threonine protein kinase</fullName>
        <ecNumber evidence="2">2.7.11.1</ecNumber>
    </recommendedName>
</protein>
<dbReference type="PANTHER" id="PTHR32444">
    <property type="entry name" value="BULB-TYPE LECTIN DOMAIN-CONTAINING PROTEIN"/>
    <property type="match status" value="1"/>
</dbReference>
<dbReference type="InterPro" id="IPR001245">
    <property type="entry name" value="Ser-Thr/Tyr_kinase_cat_dom"/>
</dbReference>
<accession>A0A2H5QX61</accession>
<comment type="subcellular location">
    <subcellularLocation>
        <location evidence="1">Membrane</location>
        <topology evidence="1">Single-pass membrane protein</topology>
    </subcellularLocation>
</comment>
<dbReference type="InterPro" id="IPR001480">
    <property type="entry name" value="Bulb-type_lectin_dom"/>
</dbReference>
<evidence type="ECO:0000256" key="12">
    <source>
        <dbReference type="ARBA" id="ARBA00047899"/>
    </source>
</evidence>
<dbReference type="InterPro" id="IPR011009">
    <property type="entry name" value="Kinase-like_dom_sf"/>
</dbReference>
<evidence type="ECO:0000256" key="5">
    <source>
        <dbReference type="ARBA" id="ARBA00022729"/>
    </source>
</evidence>
<dbReference type="Gene3D" id="2.90.10.10">
    <property type="entry name" value="Bulb-type lectin domain"/>
    <property type="match status" value="2"/>
</dbReference>
<evidence type="ECO:0000256" key="4">
    <source>
        <dbReference type="ARBA" id="ARBA00022692"/>
    </source>
</evidence>
<keyword evidence="11" id="KW-0325">Glycoprotein</keyword>
<evidence type="ECO:0000256" key="16">
    <source>
        <dbReference type="SAM" id="SignalP"/>
    </source>
</evidence>
<evidence type="ECO:0000259" key="19">
    <source>
        <dbReference type="PROSITE" id="PS50948"/>
    </source>
</evidence>
<dbReference type="Pfam" id="PF08276">
    <property type="entry name" value="PAN_2"/>
    <property type="match status" value="2"/>
</dbReference>
<dbReference type="Proteomes" id="UP000236630">
    <property type="component" value="Unassembled WGS sequence"/>
</dbReference>
<evidence type="ECO:0000256" key="10">
    <source>
        <dbReference type="ARBA" id="ARBA00023157"/>
    </source>
</evidence>
<dbReference type="InterPro" id="IPR021820">
    <property type="entry name" value="S-locus_recpt_kinase_C"/>
</dbReference>
<dbReference type="PROSITE" id="PS00108">
    <property type="entry name" value="PROTEIN_KINASE_ST"/>
    <property type="match status" value="1"/>
</dbReference>
<dbReference type="GO" id="GO:0048544">
    <property type="term" value="P:recognition of pollen"/>
    <property type="evidence" value="ECO:0007669"/>
    <property type="project" value="InterPro"/>
</dbReference>